<reference evidence="1" key="1">
    <citation type="submission" date="2018-02" db="EMBL/GenBank/DDBJ databases">
        <title>Rhizophora mucronata_Transcriptome.</title>
        <authorList>
            <person name="Meera S.P."/>
            <person name="Sreeshan A."/>
            <person name="Augustine A."/>
        </authorList>
    </citation>
    <scope>NUCLEOTIDE SEQUENCE</scope>
    <source>
        <tissue evidence="1">Leaf</tissue>
    </source>
</reference>
<evidence type="ECO:0000313" key="1">
    <source>
        <dbReference type="EMBL" id="MBW81314.1"/>
    </source>
</evidence>
<accession>A0A2P2IJA6</accession>
<dbReference type="EMBL" id="GGEC01000831">
    <property type="protein sequence ID" value="MBW81314.1"/>
    <property type="molecule type" value="Transcribed_RNA"/>
</dbReference>
<sequence>MTLTLADFTLELTKYNKLKTEYWNSNVKHPAKYISITKTKSFSGNVKCFFLILSLSLVPNKAINNPL</sequence>
<dbReference type="AlphaFoldDB" id="A0A2P2IJA6"/>
<protein>
    <submittedName>
        <fullName evidence="1">Uncharacterized protein</fullName>
    </submittedName>
</protein>
<proteinExistence type="predicted"/>
<organism evidence="1">
    <name type="scientific">Rhizophora mucronata</name>
    <name type="common">Asiatic mangrove</name>
    <dbReference type="NCBI Taxonomy" id="61149"/>
    <lineage>
        <taxon>Eukaryota</taxon>
        <taxon>Viridiplantae</taxon>
        <taxon>Streptophyta</taxon>
        <taxon>Embryophyta</taxon>
        <taxon>Tracheophyta</taxon>
        <taxon>Spermatophyta</taxon>
        <taxon>Magnoliopsida</taxon>
        <taxon>eudicotyledons</taxon>
        <taxon>Gunneridae</taxon>
        <taxon>Pentapetalae</taxon>
        <taxon>rosids</taxon>
        <taxon>fabids</taxon>
        <taxon>Malpighiales</taxon>
        <taxon>Rhizophoraceae</taxon>
        <taxon>Rhizophora</taxon>
    </lineage>
</organism>
<name>A0A2P2IJA6_RHIMU</name>